<dbReference type="PANTHER" id="PTHR30509:SF9">
    <property type="entry name" value="MULTIDRUG RESISTANCE PROTEIN MDTO"/>
    <property type="match status" value="1"/>
</dbReference>
<dbReference type="Pfam" id="PF13515">
    <property type="entry name" value="FUSC_2"/>
    <property type="match status" value="1"/>
</dbReference>
<feature type="domain" description="Integral membrane bound transporter" evidence="7">
    <location>
        <begin position="358"/>
        <end position="479"/>
    </location>
</feature>
<dbReference type="AlphaFoldDB" id="A0A2T3Q3A7"/>
<evidence type="ECO:0000259" key="7">
    <source>
        <dbReference type="Pfam" id="PF13515"/>
    </source>
</evidence>
<dbReference type="PANTHER" id="PTHR30509">
    <property type="entry name" value="P-HYDROXYBENZOIC ACID EFFLUX PUMP SUBUNIT-RELATED"/>
    <property type="match status" value="1"/>
</dbReference>
<dbReference type="RefSeq" id="WP_005299776.1">
    <property type="nucleotide sequence ID" value="NZ_JADQAR010000002.1"/>
</dbReference>
<keyword evidence="3" id="KW-0812">Transmembrane</keyword>
<sequence length="646" mass="75043">MRKPAFTAVFARWFSDAADIPDSIRITVPMVASLYLFYSFNLTAAGISGLITGWLVGVQGRDLPYLKRFQILSLSTVFTGVATVLAYAVFANTLLSAITLCSIAVVYGLMSNQRPHIRLFSYNFGFTYIMAIHFASTGVPQWATLGANIFAGCGVIFTSLMLWPFFRGRILQKHIDGVHIALVDWLNSLHYDLDINTLATRRQDFYDKAHKLAYFSNSITSAKKEQKVKSDLQRKLDVSEYIISLERLMHSNIDNHTKSLLTEWIREAANQLSQGLMISAKFPQLKIENSHYIYDLTERIKYCYNHQDETIEALSDNIYLFKGDFRAFLHDFSLAIKPHSKEWKHGFKIAMTLAVTQFLTYFYKIPQGYWISLTAFIVMLTSSMGVTNNRMWYRFYGTALGGVYSFVCLYFFKDQYLMLLTSISVFFAFTTYHKERYDIHVFWLTSMIVFAVRLLMPEDIYLSAYRVIDTLFGVTIAFSVNYFIAPNWTMKSIDKYVSAMFKSQIFYIAGLNKPQWEQKVSLYQTQNHYYAMKTEIMNLLKEPNLSPRTSKDWMSLLALLRRLNGSLLLASKVGVRSMKHHDLSQRWIHQVQWLEQTFPHRCSQGDLPPYHNEPQQPHNDLICELIEHDIKQLEQWMLYQRAYVIE</sequence>
<evidence type="ECO:0000256" key="3">
    <source>
        <dbReference type="ARBA" id="ARBA00022692"/>
    </source>
</evidence>
<evidence type="ECO:0000256" key="6">
    <source>
        <dbReference type="ARBA" id="ARBA00043993"/>
    </source>
</evidence>
<accession>A0A2T3Q3A7</accession>
<keyword evidence="2" id="KW-1003">Cell membrane</keyword>
<protein>
    <submittedName>
        <fullName evidence="8">Inner membrane protein yccS</fullName>
    </submittedName>
</protein>
<keyword evidence="4" id="KW-1133">Transmembrane helix</keyword>
<dbReference type="EMBL" id="UATL01000001">
    <property type="protein sequence ID" value="SPY27995.1"/>
    <property type="molecule type" value="Genomic_DNA"/>
</dbReference>
<organism evidence="8 9">
    <name type="scientific">Photobacterium damselae</name>
    <dbReference type="NCBI Taxonomy" id="38293"/>
    <lineage>
        <taxon>Bacteria</taxon>
        <taxon>Pseudomonadati</taxon>
        <taxon>Pseudomonadota</taxon>
        <taxon>Gammaproteobacteria</taxon>
        <taxon>Vibrionales</taxon>
        <taxon>Vibrionaceae</taxon>
        <taxon>Photobacterium</taxon>
    </lineage>
</organism>
<evidence type="ECO:0000256" key="2">
    <source>
        <dbReference type="ARBA" id="ARBA00022475"/>
    </source>
</evidence>
<dbReference type="InterPro" id="IPR049453">
    <property type="entry name" value="Memb_transporter_dom"/>
</dbReference>
<comment type="subcellular location">
    <subcellularLocation>
        <location evidence="1">Cell membrane</location>
        <topology evidence="1">Multi-pass membrane protein</topology>
    </subcellularLocation>
</comment>
<evidence type="ECO:0000256" key="4">
    <source>
        <dbReference type="ARBA" id="ARBA00022989"/>
    </source>
</evidence>
<proteinExistence type="inferred from homology"/>
<reference evidence="8 9" key="1">
    <citation type="submission" date="2018-06" db="EMBL/GenBank/DDBJ databases">
        <authorList>
            <consortium name="Pathogen Informatics"/>
            <person name="Doyle S."/>
        </authorList>
    </citation>
    <scope>NUCLEOTIDE SEQUENCE [LARGE SCALE GENOMIC DNA]</scope>
    <source>
        <strain evidence="8 9">NCTC11647</strain>
    </source>
</reference>
<keyword evidence="5" id="KW-0472">Membrane</keyword>
<evidence type="ECO:0000256" key="5">
    <source>
        <dbReference type="ARBA" id="ARBA00023136"/>
    </source>
</evidence>
<dbReference type="Proteomes" id="UP000251647">
    <property type="component" value="Unassembled WGS sequence"/>
</dbReference>
<evidence type="ECO:0000313" key="8">
    <source>
        <dbReference type="EMBL" id="SPY27995.1"/>
    </source>
</evidence>
<comment type="similarity">
    <text evidence="6">Belongs to the YccS/YhfK family.</text>
</comment>
<evidence type="ECO:0000313" key="9">
    <source>
        <dbReference type="Proteomes" id="UP000251647"/>
    </source>
</evidence>
<dbReference type="GO" id="GO:0005886">
    <property type="term" value="C:plasma membrane"/>
    <property type="evidence" value="ECO:0007669"/>
    <property type="project" value="UniProtKB-SubCell"/>
</dbReference>
<name>A0A2T3Q3A7_PHODM</name>
<gene>
    <name evidence="8" type="primary">yccS_1</name>
    <name evidence="8" type="ORF">NCTC11647_01064</name>
</gene>
<dbReference type="OrthoDB" id="128040at2"/>
<evidence type="ECO:0000256" key="1">
    <source>
        <dbReference type="ARBA" id="ARBA00004651"/>
    </source>
</evidence>